<evidence type="ECO:0000313" key="2">
    <source>
        <dbReference type="Proteomes" id="UP001221898"/>
    </source>
</evidence>
<gene>
    <name evidence="1" type="ORF">AAFF_G00116380</name>
</gene>
<dbReference type="EMBL" id="JAINUG010000018">
    <property type="protein sequence ID" value="KAJ8412687.1"/>
    <property type="molecule type" value="Genomic_DNA"/>
</dbReference>
<accession>A0AAD7T2N5</accession>
<keyword evidence="2" id="KW-1185">Reference proteome</keyword>
<comment type="caution">
    <text evidence="1">The sequence shown here is derived from an EMBL/GenBank/DDBJ whole genome shotgun (WGS) entry which is preliminary data.</text>
</comment>
<organism evidence="1 2">
    <name type="scientific">Aldrovandia affinis</name>
    <dbReference type="NCBI Taxonomy" id="143900"/>
    <lineage>
        <taxon>Eukaryota</taxon>
        <taxon>Metazoa</taxon>
        <taxon>Chordata</taxon>
        <taxon>Craniata</taxon>
        <taxon>Vertebrata</taxon>
        <taxon>Euteleostomi</taxon>
        <taxon>Actinopterygii</taxon>
        <taxon>Neopterygii</taxon>
        <taxon>Teleostei</taxon>
        <taxon>Notacanthiformes</taxon>
        <taxon>Halosauridae</taxon>
        <taxon>Aldrovandia</taxon>
    </lineage>
</organism>
<protein>
    <submittedName>
        <fullName evidence="1">Uncharacterized protein</fullName>
    </submittedName>
</protein>
<reference evidence="1" key="1">
    <citation type="journal article" date="2023" name="Science">
        <title>Genome structures resolve the early diversification of teleost fishes.</title>
        <authorList>
            <person name="Parey E."/>
            <person name="Louis A."/>
            <person name="Montfort J."/>
            <person name="Bouchez O."/>
            <person name="Roques C."/>
            <person name="Iampietro C."/>
            <person name="Lluch J."/>
            <person name="Castinel A."/>
            <person name="Donnadieu C."/>
            <person name="Desvignes T."/>
            <person name="Floi Bucao C."/>
            <person name="Jouanno E."/>
            <person name="Wen M."/>
            <person name="Mejri S."/>
            <person name="Dirks R."/>
            <person name="Jansen H."/>
            <person name="Henkel C."/>
            <person name="Chen W.J."/>
            <person name="Zahm M."/>
            <person name="Cabau C."/>
            <person name="Klopp C."/>
            <person name="Thompson A.W."/>
            <person name="Robinson-Rechavi M."/>
            <person name="Braasch I."/>
            <person name="Lecointre G."/>
            <person name="Bobe J."/>
            <person name="Postlethwait J.H."/>
            <person name="Berthelot C."/>
            <person name="Roest Crollius H."/>
            <person name="Guiguen Y."/>
        </authorList>
    </citation>
    <scope>NUCLEOTIDE SEQUENCE</scope>
    <source>
        <strain evidence="1">NC1722</strain>
    </source>
</reference>
<sequence length="106" mass="11830">METIRRGDLGKLDVAEDWRSGCTQLFKHTDGSPRPFRGVQRLFRGAVNHDQGPPHENTLLVKGEKERTHMNISCAGVDHHTHCKLTCHSNAPGVNFIERALFSASV</sequence>
<proteinExistence type="predicted"/>
<name>A0AAD7T2N5_9TELE</name>
<dbReference type="Proteomes" id="UP001221898">
    <property type="component" value="Unassembled WGS sequence"/>
</dbReference>
<dbReference type="AlphaFoldDB" id="A0AAD7T2N5"/>
<evidence type="ECO:0000313" key="1">
    <source>
        <dbReference type="EMBL" id="KAJ8412687.1"/>
    </source>
</evidence>